<sequence length="86" mass="9794">MTRHTFRFHICACTRKIESSLSILSLHNVFLIVCASLSRAYHLRCWCVEPTTSTGIRASITRRCRDVMHSYSFEEPTPCCATPKSA</sequence>
<organism evidence="1 2">
    <name type="scientific">Ceratopteris richardii</name>
    <name type="common">Triangle waterfern</name>
    <dbReference type="NCBI Taxonomy" id="49495"/>
    <lineage>
        <taxon>Eukaryota</taxon>
        <taxon>Viridiplantae</taxon>
        <taxon>Streptophyta</taxon>
        <taxon>Embryophyta</taxon>
        <taxon>Tracheophyta</taxon>
        <taxon>Polypodiopsida</taxon>
        <taxon>Polypodiidae</taxon>
        <taxon>Polypodiales</taxon>
        <taxon>Pteridineae</taxon>
        <taxon>Pteridaceae</taxon>
        <taxon>Parkerioideae</taxon>
        <taxon>Ceratopteris</taxon>
    </lineage>
</organism>
<evidence type="ECO:0000313" key="1">
    <source>
        <dbReference type="EMBL" id="KAH7431467.1"/>
    </source>
</evidence>
<keyword evidence="2" id="KW-1185">Reference proteome</keyword>
<proteinExistence type="predicted"/>
<protein>
    <submittedName>
        <fullName evidence="1">Uncharacterized protein</fullName>
    </submittedName>
</protein>
<dbReference type="AlphaFoldDB" id="A0A8T2U6M8"/>
<comment type="caution">
    <text evidence="1">The sequence shown here is derived from an EMBL/GenBank/DDBJ whole genome shotgun (WGS) entry which is preliminary data.</text>
</comment>
<evidence type="ECO:0000313" key="2">
    <source>
        <dbReference type="Proteomes" id="UP000825935"/>
    </source>
</evidence>
<gene>
    <name evidence="1" type="ORF">KP509_08G049700</name>
</gene>
<name>A0A8T2U6M8_CERRI</name>
<reference evidence="1" key="1">
    <citation type="submission" date="2021-08" db="EMBL/GenBank/DDBJ databases">
        <title>WGS assembly of Ceratopteris richardii.</title>
        <authorList>
            <person name="Marchant D.B."/>
            <person name="Chen G."/>
            <person name="Jenkins J."/>
            <person name="Shu S."/>
            <person name="Leebens-Mack J."/>
            <person name="Grimwood J."/>
            <person name="Schmutz J."/>
            <person name="Soltis P."/>
            <person name="Soltis D."/>
            <person name="Chen Z.-H."/>
        </authorList>
    </citation>
    <scope>NUCLEOTIDE SEQUENCE</scope>
    <source>
        <strain evidence="1">Whitten #5841</strain>
        <tissue evidence="1">Leaf</tissue>
    </source>
</reference>
<dbReference type="Proteomes" id="UP000825935">
    <property type="component" value="Chromosome 8"/>
</dbReference>
<dbReference type="EMBL" id="CM035413">
    <property type="protein sequence ID" value="KAH7431467.1"/>
    <property type="molecule type" value="Genomic_DNA"/>
</dbReference>
<accession>A0A8T2U6M8</accession>